<dbReference type="AlphaFoldDB" id="A0A2K3UYQ8"/>
<dbReference type="RefSeq" id="WP_103312102.1">
    <property type="nucleotide sequence ID" value="NZ_PPPD01000001.1"/>
</dbReference>
<evidence type="ECO:0000313" key="3">
    <source>
        <dbReference type="Proteomes" id="UP000236379"/>
    </source>
</evidence>
<dbReference type="Proteomes" id="UP000236379">
    <property type="component" value="Unassembled WGS sequence"/>
</dbReference>
<reference evidence="2 3" key="1">
    <citation type="submission" date="2018-01" db="EMBL/GenBank/DDBJ databases">
        <title>Deinococcus koreensis sp. nov., a radiation-resistant bacterium isolated from river water.</title>
        <authorList>
            <person name="Choi A."/>
        </authorList>
    </citation>
    <scope>NUCLEOTIDE SEQUENCE [LARGE SCALE GENOMIC DNA]</scope>
    <source>
        <strain evidence="2 3">SJW1-2</strain>
    </source>
</reference>
<comment type="caution">
    <text evidence="2">The sequence shown here is derived from an EMBL/GenBank/DDBJ whole genome shotgun (WGS) entry which is preliminary data.</text>
</comment>
<keyword evidence="3" id="KW-1185">Reference proteome</keyword>
<feature type="transmembrane region" description="Helical" evidence="1">
    <location>
        <begin position="180"/>
        <end position="197"/>
    </location>
</feature>
<dbReference type="EMBL" id="PPPD01000001">
    <property type="protein sequence ID" value="PNY81661.1"/>
    <property type="molecule type" value="Genomic_DNA"/>
</dbReference>
<sequence length="198" mass="22165">MTQINTRSRKVTDVDEIAAEAQAALDMIRGTAEQIQHLVAVRSRFEDMAQQYEAMTKEQVQLGEVITEGRTLHGDFRRSIQHQELTVNRLRQVTQEHGVALTETRTKTEEQGARLAELSQQTRLTQAASHTALTTLGEQVKGNTNRLDQLDEQVAVIASLKKQLHSQDAAHKRLQAQLKTLQILLVLALGLAIFGLLR</sequence>
<protein>
    <submittedName>
        <fullName evidence="2">Uncharacterized protein</fullName>
    </submittedName>
</protein>
<evidence type="ECO:0000256" key="1">
    <source>
        <dbReference type="SAM" id="Phobius"/>
    </source>
</evidence>
<organism evidence="2 3">
    <name type="scientific">Deinococcus koreensis</name>
    <dbReference type="NCBI Taxonomy" id="2054903"/>
    <lineage>
        <taxon>Bacteria</taxon>
        <taxon>Thermotogati</taxon>
        <taxon>Deinococcota</taxon>
        <taxon>Deinococci</taxon>
        <taxon>Deinococcales</taxon>
        <taxon>Deinococcaceae</taxon>
        <taxon>Deinococcus</taxon>
    </lineage>
</organism>
<evidence type="ECO:0000313" key="2">
    <source>
        <dbReference type="EMBL" id="PNY81661.1"/>
    </source>
</evidence>
<gene>
    <name evidence="2" type="ORF">CVO96_10010</name>
</gene>
<accession>A0A2K3UYQ8</accession>
<keyword evidence="1" id="KW-0472">Membrane</keyword>
<name>A0A2K3UYQ8_9DEIO</name>
<keyword evidence="1" id="KW-1133">Transmembrane helix</keyword>
<proteinExistence type="predicted"/>
<keyword evidence="1" id="KW-0812">Transmembrane</keyword>